<dbReference type="PANTHER" id="PTHR34989:SF1">
    <property type="entry name" value="PROTEIN HDED"/>
    <property type="match status" value="1"/>
</dbReference>
<feature type="transmembrane region" description="Helical" evidence="1">
    <location>
        <begin position="136"/>
        <end position="154"/>
    </location>
</feature>
<dbReference type="Proteomes" id="UP001500603">
    <property type="component" value="Unassembled WGS sequence"/>
</dbReference>
<feature type="transmembrane region" description="Helical" evidence="1">
    <location>
        <begin position="76"/>
        <end position="96"/>
    </location>
</feature>
<organism evidence="2 3">
    <name type="scientific">Nocardia callitridis</name>
    <dbReference type="NCBI Taxonomy" id="648753"/>
    <lineage>
        <taxon>Bacteria</taxon>
        <taxon>Bacillati</taxon>
        <taxon>Actinomycetota</taxon>
        <taxon>Actinomycetes</taxon>
        <taxon>Mycobacteriales</taxon>
        <taxon>Nocardiaceae</taxon>
        <taxon>Nocardia</taxon>
    </lineage>
</organism>
<keyword evidence="1" id="KW-0812">Transmembrane</keyword>
<keyword evidence="1" id="KW-0472">Membrane</keyword>
<accession>A0ABP9K5S8</accession>
<gene>
    <name evidence="2" type="ORF">GCM10023318_19800</name>
</gene>
<feature type="transmembrane region" description="Helical" evidence="1">
    <location>
        <begin position="160"/>
        <end position="179"/>
    </location>
</feature>
<keyword evidence="3" id="KW-1185">Reference proteome</keyword>
<evidence type="ECO:0000313" key="2">
    <source>
        <dbReference type="EMBL" id="GAA5050057.1"/>
    </source>
</evidence>
<reference evidence="3" key="1">
    <citation type="journal article" date="2019" name="Int. J. Syst. Evol. Microbiol.">
        <title>The Global Catalogue of Microorganisms (GCM) 10K type strain sequencing project: providing services to taxonomists for standard genome sequencing and annotation.</title>
        <authorList>
            <consortium name="The Broad Institute Genomics Platform"/>
            <consortium name="The Broad Institute Genome Sequencing Center for Infectious Disease"/>
            <person name="Wu L."/>
            <person name="Ma J."/>
        </authorList>
    </citation>
    <scope>NUCLEOTIDE SEQUENCE [LARGE SCALE GENOMIC DNA]</scope>
    <source>
        <strain evidence="3">JCM 18298</strain>
    </source>
</reference>
<keyword evidence="1" id="KW-1133">Transmembrane helix</keyword>
<dbReference type="InterPro" id="IPR005325">
    <property type="entry name" value="DUF308_memb"/>
</dbReference>
<dbReference type="InterPro" id="IPR052712">
    <property type="entry name" value="Acid_resist_chaperone_HdeD"/>
</dbReference>
<feature type="transmembrane region" description="Helical" evidence="1">
    <location>
        <begin position="44"/>
        <end position="64"/>
    </location>
</feature>
<evidence type="ECO:0000313" key="3">
    <source>
        <dbReference type="Proteomes" id="UP001500603"/>
    </source>
</evidence>
<dbReference type="EMBL" id="BAABJM010000002">
    <property type="protein sequence ID" value="GAA5050057.1"/>
    <property type="molecule type" value="Genomic_DNA"/>
</dbReference>
<name>A0ABP9K5S8_9NOCA</name>
<comment type="caution">
    <text evidence="2">The sequence shown here is derived from an EMBL/GenBank/DDBJ whole genome shotgun (WGS) entry which is preliminary data.</text>
</comment>
<feature type="transmembrane region" description="Helical" evidence="1">
    <location>
        <begin position="102"/>
        <end position="124"/>
    </location>
</feature>
<evidence type="ECO:0000256" key="1">
    <source>
        <dbReference type="SAM" id="Phobius"/>
    </source>
</evidence>
<proteinExistence type="predicted"/>
<sequence length="205" mass="21425">MSETEIGDKADLLSEGAKQSILVAAVCTMIVGVVLAVWPHKPLVAAELLTGAYLLFNAVVQLSLTFGTKIAVALRSLLFFSAALSALLALVCFSGGNTPMLLSVWVGVAWVARGICHATVSVWVDELPGRGRQESFGLCTMVGGIALAVMPMASLTAFGWIVGVAVIVVSALELASVLAGQQELDRSQQWVPSAGMRAGEAQLDR</sequence>
<protein>
    <submittedName>
        <fullName evidence="2">Uncharacterized protein</fullName>
    </submittedName>
</protein>
<dbReference type="Pfam" id="PF03729">
    <property type="entry name" value="DUF308"/>
    <property type="match status" value="2"/>
</dbReference>
<dbReference type="PANTHER" id="PTHR34989">
    <property type="entry name" value="PROTEIN HDED"/>
    <property type="match status" value="1"/>
</dbReference>
<feature type="transmembrane region" description="Helical" evidence="1">
    <location>
        <begin position="21"/>
        <end position="38"/>
    </location>
</feature>
<dbReference type="RefSeq" id="WP_345494936.1">
    <property type="nucleotide sequence ID" value="NZ_BAABJM010000002.1"/>
</dbReference>